<feature type="transmembrane region" description="Helical" evidence="11">
    <location>
        <begin position="51"/>
        <end position="76"/>
    </location>
</feature>
<keyword evidence="7 11" id="KW-0653">Protein transport</keyword>
<proteinExistence type="inferred from homology"/>
<keyword evidence="6 11" id="KW-0812">Transmembrane</keyword>
<accession>A0ABZ2H0M8</accession>
<evidence type="ECO:0000256" key="10">
    <source>
        <dbReference type="ARBA" id="ARBA00023136"/>
    </source>
</evidence>
<dbReference type="PANTHER" id="PTHR34182">
    <property type="entry name" value="PROTEIN-EXPORT MEMBRANE PROTEIN SECG"/>
    <property type="match status" value="1"/>
</dbReference>
<sequence length="113" mass="12777">MYKFILIIHIFISFVLVFLVLFQNGKGASMSLSFNSGISSTLFGSKGLNSFLYKFTIVLSLFFFITSVSLSCCLSVKLKNLTSVNHNKNYIGDIFRENVLVPSSVYKMERTSY</sequence>
<evidence type="ECO:0000256" key="2">
    <source>
        <dbReference type="ARBA" id="ARBA00008445"/>
    </source>
</evidence>
<keyword evidence="5 11" id="KW-1003">Cell membrane</keyword>
<keyword evidence="9 11" id="KW-0811">Translocation</keyword>
<evidence type="ECO:0000256" key="9">
    <source>
        <dbReference type="ARBA" id="ARBA00023010"/>
    </source>
</evidence>
<protein>
    <recommendedName>
        <fullName evidence="3 11">Protein-export membrane protein SecG</fullName>
    </recommendedName>
</protein>
<dbReference type="NCBIfam" id="TIGR00810">
    <property type="entry name" value="secG"/>
    <property type="match status" value="1"/>
</dbReference>
<dbReference type="Proteomes" id="UP001360424">
    <property type="component" value="Chromosome"/>
</dbReference>
<name>A0ABZ2H0M8_9GAMM</name>
<evidence type="ECO:0000256" key="11">
    <source>
        <dbReference type="RuleBase" id="RU365087"/>
    </source>
</evidence>
<evidence type="ECO:0000256" key="8">
    <source>
        <dbReference type="ARBA" id="ARBA00022989"/>
    </source>
</evidence>
<evidence type="ECO:0000256" key="3">
    <source>
        <dbReference type="ARBA" id="ARBA00017876"/>
    </source>
</evidence>
<organism evidence="12 13">
    <name type="scientific">Candidatus Legionella polyplacis</name>
    <dbReference type="NCBI Taxonomy" id="2005262"/>
    <lineage>
        <taxon>Bacteria</taxon>
        <taxon>Pseudomonadati</taxon>
        <taxon>Pseudomonadota</taxon>
        <taxon>Gammaproteobacteria</taxon>
        <taxon>Legionellales</taxon>
        <taxon>Legionellaceae</taxon>
        <taxon>Legionella</taxon>
    </lineage>
</organism>
<evidence type="ECO:0000313" key="12">
    <source>
        <dbReference type="EMBL" id="WWR12209.1"/>
    </source>
</evidence>
<keyword evidence="4 11" id="KW-0813">Transport</keyword>
<evidence type="ECO:0000256" key="7">
    <source>
        <dbReference type="ARBA" id="ARBA00022927"/>
    </source>
</evidence>
<evidence type="ECO:0000313" key="13">
    <source>
        <dbReference type="Proteomes" id="UP001360424"/>
    </source>
</evidence>
<reference evidence="12" key="1">
    <citation type="submission" date="2023-09" db="EMBL/GenBank/DDBJ databases">
        <title>Genomes of two closely related lineages of the louse Polyplax serrata with different host specificities.</title>
        <authorList>
            <person name="Martinu J."/>
            <person name="Tarabai H."/>
            <person name="Stefka J."/>
            <person name="Hypsa V."/>
        </authorList>
    </citation>
    <scope>NUCLEOTIDE SEQUENCE [LARGE SCALE GENOMIC DNA]</scope>
    <source>
        <strain evidence="12">HR10_N</strain>
    </source>
</reference>
<evidence type="ECO:0000256" key="4">
    <source>
        <dbReference type="ARBA" id="ARBA00022448"/>
    </source>
</evidence>
<dbReference type="EMBL" id="CP135136">
    <property type="protein sequence ID" value="WWR12209.1"/>
    <property type="molecule type" value="Genomic_DNA"/>
</dbReference>
<keyword evidence="13" id="KW-1185">Reference proteome</keyword>
<comment type="subcellular location">
    <subcellularLocation>
        <location evidence="1 11">Cell membrane</location>
        <topology evidence="1 11">Multi-pass membrane protein</topology>
    </subcellularLocation>
</comment>
<keyword evidence="8 11" id="KW-1133">Transmembrane helix</keyword>
<comment type="function">
    <text evidence="11">Involved in protein export. Participates in an early event of protein translocation.</text>
</comment>
<dbReference type="RefSeq" id="WP_338521915.1">
    <property type="nucleotide sequence ID" value="NZ_CP135136.1"/>
</dbReference>
<evidence type="ECO:0000256" key="5">
    <source>
        <dbReference type="ARBA" id="ARBA00022475"/>
    </source>
</evidence>
<keyword evidence="10 11" id="KW-0472">Membrane</keyword>
<comment type="similarity">
    <text evidence="2 11">Belongs to the SecG family.</text>
</comment>
<evidence type="ECO:0000256" key="1">
    <source>
        <dbReference type="ARBA" id="ARBA00004651"/>
    </source>
</evidence>
<evidence type="ECO:0000256" key="6">
    <source>
        <dbReference type="ARBA" id="ARBA00022692"/>
    </source>
</evidence>
<gene>
    <name evidence="12" type="primary">secG</name>
    <name evidence="12" type="ORF">RQL38_01100</name>
</gene>
<comment type="caution">
    <text evidence="11">Lacks conserved residue(s) required for the propagation of feature annotation.</text>
</comment>
<dbReference type="InterPro" id="IPR004692">
    <property type="entry name" value="SecG"/>
</dbReference>
<dbReference type="PANTHER" id="PTHR34182:SF1">
    <property type="entry name" value="PROTEIN-EXPORT MEMBRANE PROTEIN SECG"/>
    <property type="match status" value="1"/>
</dbReference>
<dbReference type="PRINTS" id="PR01651">
    <property type="entry name" value="SECGEXPORT"/>
</dbReference>
<dbReference type="Pfam" id="PF03840">
    <property type="entry name" value="SecG"/>
    <property type="match status" value="1"/>
</dbReference>